<accession>M2QLL1</accession>
<organism evidence="1 2">
    <name type="scientific">Ceriporiopsis subvermispora (strain B)</name>
    <name type="common">White-rot fungus</name>
    <name type="synonym">Gelatoporia subvermispora</name>
    <dbReference type="NCBI Taxonomy" id="914234"/>
    <lineage>
        <taxon>Eukaryota</taxon>
        <taxon>Fungi</taxon>
        <taxon>Dikarya</taxon>
        <taxon>Basidiomycota</taxon>
        <taxon>Agaricomycotina</taxon>
        <taxon>Agaricomycetes</taxon>
        <taxon>Polyporales</taxon>
        <taxon>Gelatoporiaceae</taxon>
        <taxon>Gelatoporia</taxon>
    </lineage>
</organism>
<sequence length="88" mass="10213">MTPALYLHLIYHNHRVISEPRRRQWLRVLISALLRPASRLRTLLILTTCSRLPVDIIPRLPIRGISHLPSLPCRLNSIPLCRDVHLCP</sequence>
<evidence type="ECO:0000313" key="1">
    <source>
        <dbReference type="EMBL" id="EMD37908.1"/>
    </source>
</evidence>
<dbReference type="HOGENOM" id="CLU_2468852_0_0_1"/>
<evidence type="ECO:0000313" key="2">
    <source>
        <dbReference type="Proteomes" id="UP000016930"/>
    </source>
</evidence>
<protein>
    <submittedName>
        <fullName evidence="1">Uncharacterized protein</fullName>
    </submittedName>
</protein>
<keyword evidence="2" id="KW-1185">Reference proteome</keyword>
<dbReference type="AlphaFoldDB" id="M2QLL1"/>
<gene>
    <name evidence="1" type="ORF">CERSUDRAFT_83663</name>
</gene>
<dbReference type="Proteomes" id="UP000016930">
    <property type="component" value="Unassembled WGS sequence"/>
</dbReference>
<proteinExistence type="predicted"/>
<dbReference type="EMBL" id="KB445796">
    <property type="protein sequence ID" value="EMD37908.1"/>
    <property type="molecule type" value="Genomic_DNA"/>
</dbReference>
<reference evidence="1 2" key="1">
    <citation type="journal article" date="2012" name="Proc. Natl. Acad. Sci. U.S.A.">
        <title>Comparative genomics of Ceriporiopsis subvermispora and Phanerochaete chrysosporium provide insight into selective ligninolysis.</title>
        <authorList>
            <person name="Fernandez-Fueyo E."/>
            <person name="Ruiz-Duenas F.J."/>
            <person name="Ferreira P."/>
            <person name="Floudas D."/>
            <person name="Hibbett D.S."/>
            <person name="Canessa P."/>
            <person name="Larrondo L.F."/>
            <person name="James T.Y."/>
            <person name="Seelenfreund D."/>
            <person name="Lobos S."/>
            <person name="Polanco R."/>
            <person name="Tello M."/>
            <person name="Honda Y."/>
            <person name="Watanabe T."/>
            <person name="Watanabe T."/>
            <person name="Ryu J.S."/>
            <person name="Kubicek C.P."/>
            <person name="Schmoll M."/>
            <person name="Gaskell J."/>
            <person name="Hammel K.E."/>
            <person name="St John F.J."/>
            <person name="Vanden Wymelenberg A."/>
            <person name="Sabat G."/>
            <person name="Splinter BonDurant S."/>
            <person name="Syed K."/>
            <person name="Yadav J.S."/>
            <person name="Doddapaneni H."/>
            <person name="Subramanian V."/>
            <person name="Lavin J.L."/>
            <person name="Oguiza J.A."/>
            <person name="Perez G."/>
            <person name="Pisabarro A.G."/>
            <person name="Ramirez L."/>
            <person name="Santoyo F."/>
            <person name="Master E."/>
            <person name="Coutinho P.M."/>
            <person name="Henrissat B."/>
            <person name="Lombard V."/>
            <person name="Magnuson J.K."/>
            <person name="Kuees U."/>
            <person name="Hori C."/>
            <person name="Igarashi K."/>
            <person name="Samejima M."/>
            <person name="Held B.W."/>
            <person name="Barry K.W."/>
            <person name="LaButti K.M."/>
            <person name="Lapidus A."/>
            <person name="Lindquist E.A."/>
            <person name="Lucas S.M."/>
            <person name="Riley R."/>
            <person name="Salamov A.A."/>
            <person name="Hoffmeister D."/>
            <person name="Schwenk D."/>
            <person name="Hadar Y."/>
            <person name="Yarden O."/>
            <person name="de Vries R.P."/>
            <person name="Wiebenga A."/>
            <person name="Stenlid J."/>
            <person name="Eastwood D."/>
            <person name="Grigoriev I.V."/>
            <person name="Berka R.M."/>
            <person name="Blanchette R.A."/>
            <person name="Kersten P."/>
            <person name="Martinez A.T."/>
            <person name="Vicuna R."/>
            <person name="Cullen D."/>
        </authorList>
    </citation>
    <scope>NUCLEOTIDE SEQUENCE [LARGE SCALE GENOMIC DNA]</scope>
    <source>
        <strain evidence="1 2">B</strain>
    </source>
</reference>
<name>M2QLL1_CERS8</name>